<evidence type="ECO:0000259" key="6">
    <source>
        <dbReference type="PROSITE" id="PS50043"/>
    </source>
</evidence>
<dbReference type="Gene3D" id="3.40.50.2300">
    <property type="match status" value="1"/>
</dbReference>
<dbReference type="PANTHER" id="PTHR43214:SF41">
    <property type="entry name" value="NITRATE_NITRITE RESPONSE REGULATOR PROTEIN NARP"/>
    <property type="match status" value="1"/>
</dbReference>
<dbReference type="InterPro" id="IPR016032">
    <property type="entry name" value="Sig_transdc_resp-reg_C-effctor"/>
</dbReference>
<keyword evidence="1 5" id="KW-0597">Phosphoprotein</keyword>
<dbReference type="SUPFAM" id="SSF52172">
    <property type="entry name" value="CheY-like"/>
    <property type="match status" value="1"/>
</dbReference>
<keyword evidence="3" id="KW-0238">DNA-binding</keyword>
<dbReference type="EMBL" id="CP038149">
    <property type="protein sequence ID" value="QBR00304.1"/>
    <property type="molecule type" value="Genomic_DNA"/>
</dbReference>
<dbReference type="CDD" id="cd17535">
    <property type="entry name" value="REC_NarL-like"/>
    <property type="match status" value="1"/>
</dbReference>
<dbReference type="AlphaFoldDB" id="A0A4P7D1K2"/>
<protein>
    <submittedName>
        <fullName evidence="8">Response regulator transcription factor</fullName>
    </submittedName>
</protein>
<evidence type="ECO:0000256" key="5">
    <source>
        <dbReference type="PROSITE-ProRule" id="PRU00169"/>
    </source>
</evidence>
<dbReference type="InterPro" id="IPR058245">
    <property type="entry name" value="NreC/VraR/RcsB-like_REC"/>
</dbReference>
<dbReference type="InterPro" id="IPR011006">
    <property type="entry name" value="CheY-like_superfamily"/>
</dbReference>
<evidence type="ECO:0000313" key="8">
    <source>
        <dbReference type="EMBL" id="QBR00304.1"/>
    </source>
</evidence>
<dbReference type="SMART" id="SM00421">
    <property type="entry name" value="HTH_LUXR"/>
    <property type="match status" value="1"/>
</dbReference>
<dbReference type="CDD" id="cd06170">
    <property type="entry name" value="LuxR_C_like"/>
    <property type="match status" value="1"/>
</dbReference>
<evidence type="ECO:0000313" key="9">
    <source>
        <dbReference type="Proteomes" id="UP000295727"/>
    </source>
</evidence>
<dbReference type="InterPro" id="IPR039420">
    <property type="entry name" value="WalR-like"/>
</dbReference>
<dbReference type="KEGG" id="ppai:E1956_24935"/>
<dbReference type="Pfam" id="PF00072">
    <property type="entry name" value="Response_reg"/>
    <property type="match status" value="1"/>
</dbReference>
<dbReference type="SMART" id="SM00448">
    <property type="entry name" value="REC"/>
    <property type="match status" value="1"/>
</dbReference>
<sequence>MNEPGKPARLMLIDDHPLVRDGLRARLEAVPGLEVAGEAGNADEAIGLAAALEPDLALMDVGMAGMNGIALAGIFHERFPAIRVLMLSMHDNVEYVTQAVRAGASGYVLKDSPATEIVRAIEAVLAGQTYFSAGLGARMLQASLKETPIERLTPRELDILDALAEGLSSKQIAQRAGLSVRTVETHRLNLKRKLDIEGQAELIKFAVENRRKRAGA</sequence>
<feature type="modified residue" description="4-aspartylphosphate" evidence="5">
    <location>
        <position position="60"/>
    </location>
</feature>
<dbReference type="InterPro" id="IPR001789">
    <property type="entry name" value="Sig_transdc_resp-reg_receiver"/>
</dbReference>
<dbReference type="GO" id="GO:0006355">
    <property type="term" value="P:regulation of DNA-templated transcription"/>
    <property type="evidence" value="ECO:0007669"/>
    <property type="project" value="InterPro"/>
</dbReference>
<dbReference type="Proteomes" id="UP000295727">
    <property type="component" value="Chromosome 2"/>
</dbReference>
<reference evidence="8 9" key="1">
    <citation type="submission" date="2019-03" db="EMBL/GenBank/DDBJ databases">
        <title>Paraburkholderia sp. 7MH5, isolated from subtropical forest soil.</title>
        <authorList>
            <person name="Gao Z.-H."/>
            <person name="Qiu L.-H."/>
        </authorList>
    </citation>
    <scope>NUCLEOTIDE SEQUENCE [LARGE SCALE GENOMIC DNA]</scope>
    <source>
        <strain evidence="8 9">7MH5</strain>
    </source>
</reference>
<evidence type="ECO:0000256" key="2">
    <source>
        <dbReference type="ARBA" id="ARBA00023015"/>
    </source>
</evidence>
<accession>A0A4P7D1K2</accession>
<feature type="domain" description="Response regulatory" evidence="7">
    <location>
        <begin position="9"/>
        <end position="125"/>
    </location>
</feature>
<dbReference type="OrthoDB" id="9816469at2"/>
<evidence type="ECO:0000256" key="3">
    <source>
        <dbReference type="ARBA" id="ARBA00023125"/>
    </source>
</evidence>
<dbReference type="PRINTS" id="PR00038">
    <property type="entry name" value="HTHLUXR"/>
</dbReference>
<dbReference type="InterPro" id="IPR000792">
    <property type="entry name" value="Tscrpt_reg_LuxR_C"/>
</dbReference>
<evidence type="ECO:0000256" key="1">
    <source>
        <dbReference type="ARBA" id="ARBA00022553"/>
    </source>
</evidence>
<feature type="domain" description="HTH luxR-type" evidence="6">
    <location>
        <begin position="145"/>
        <end position="210"/>
    </location>
</feature>
<dbReference type="RefSeq" id="WP_134753841.1">
    <property type="nucleotide sequence ID" value="NZ_CP038149.1"/>
</dbReference>
<gene>
    <name evidence="8" type="ORF">E1956_24935</name>
</gene>
<evidence type="ECO:0000256" key="4">
    <source>
        <dbReference type="ARBA" id="ARBA00023163"/>
    </source>
</evidence>
<organism evidence="8 9">
    <name type="scientific">Paraburkholderia pallida</name>
    <dbReference type="NCBI Taxonomy" id="2547399"/>
    <lineage>
        <taxon>Bacteria</taxon>
        <taxon>Pseudomonadati</taxon>
        <taxon>Pseudomonadota</taxon>
        <taxon>Betaproteobacteria</taxon>
        <taxon>Burkholderiales</taxon>
        <taxon>Burkholderiaceae</taxon>
        <taxon>Paraburkholderia</taxon>
    </lineage>
</organism>
<proteinExistence type="predicted"/>
<evidence type="ECO:0000259" key="7">
    <source>
        <dbReference type="PROSITE" id="PS50110"/>
    </source>
</evidence>
<dbReference type="PROSITE" id="PS50110">
    <property type="entry name" value="RESPONSE_REGULATORY"/>
    <property type="match status" value="1"/>
</dbReference>
<dbReference type="PANTHER" id="PTHR43214">
    <property type="entry name" value="TWO-COMPONENT RESPONSE REGULATOR"/>
    <property type="match status" value="1"/>
</dbReference>
<dbReference type="SUPFAM" id="SSF46894">
    <property type="entry name" value="C-terminal effector domain of the bipartite response regulators"/>
    <property type="match status" value="1"/>
</dbReference>
<keyword evidence="4" id="KW-0804">Transcription</keyword>
<keyword evidence="2" id="KW-0805">Transcription regulation</keyword>
<dbReference type="GO" id="GO:0003677">
    <property type="term" value="F:DNA binding"/>
    <property type="evidence" value="ECO:0007669"/>
    <property type="project" value="UniProtKB-KW"/>
</dbReference>
<keyword evidence="9" id="KW-1185">Reference proteome</keyword>
<name>A0A4P7D1K2_9BURK</name>
<dbReference type="GO" id="GO:0000160">
    <property type="term" value="P:phosphorelay signal transduction system"/>
    <property type="evidence" value="ECO:0007669"/>
    <property type="project" value="InterPro"/>
</dbReference>
<dbReference type="Pfam" id="PF00196">
    <property type="entry name" value="GerE"/>
    <property type="match status" value="1"/>
</dbReference>
<dbReference type="PROSITE" id="PS50043">
    <property type="entry name" value="HTH_LUXR_2"/>
    <property type="match status" value="1"/>
</dbReference>